<dbReference type="Gene3D" id="1.10.490.50">
    <property type="entry name" value="Antibiotic binding domain of TipA-like multidrug resistance regulators"/>
    <property type="match status" value="1"/>
</dbReference>
<name>A0A2A9E844_9MICO</name>
<dbReference type="EMBL" id="PDJG01000001">
    <property type="protein sequence ID" value="PFG35013.1"/>
    <property type="molecule type" value="Genomic_DNA"/>
</dbReference>
<dbReference type="InterPro" id="IPR009061">
    <property type="entry name" value="DNA-bd_dom_put_sf"/>
</dbReference>
<dbReference type="InterPro" id="IPR012925">
    <property type="entry name" value="TipAS_dom"/>
</dbReference>
<dbReference type="GO" id="GO:0003700">
    <property type="term" value="F:DNA-binding transcription factor activity"/>
    <property type="evidence" value="ECO:0007669"/>
    <property type="project" value="InterPro"/>
</dbReference>
<dbReference type="SMART" id="SM00422">
    <property type="entry name" value="HTH_MERR"/>
    <property type="match status" value="1"/>
</dbReference>
<dbReference type="AlphaFoldDB" id="A0A2A9E844"/>
<reference evidence="3 4" key="1">
    <citation type="submission" date="2017-10" db="EMBL/GenBank/DDBJ databases">
        <title>Sequencing the genomes of 1000 actinobacteria strains.</title>
        <authorList>
            <person name="Klenk H.-P."/>
        </authorList>
    </citation>
    <scope>NUCLEOTIDE SEQUENCE [LARGE SCALE GENOMIC DNA]</scope>
    <source>
        <strain evidence="3 4">DSM 18966</strain>
    </source>
</reference>
<gene>
    <name evidence="3" type="ORF">ATL42_2945</name>
</gene>
<dbReference type="RefSeq" id="WP_098456605.1">
    <property type="nucleotide sequence ID" value="NZ_PDJG01000001.1"/>
</dbReference>
<dbReference type="InterPro" id="IPR047057">
    <property type="entry name" value="MerR_fam"/>
</dbReference>
<organism evidence="3 4">
    <name type="scientific">Sanguibacter antarcticus</name>
    <dbReference type="NCBI Taxonomy" id="372484"/>
    <lineage>
        <taxon>Bacteria</taxon>
        <taxon>Bacillati</taxon>
        <taxon>Actinomycetota</taxon>
        <taxon>Actinomycetes</taxon>
        <taxon>Micrococcales</taxon>
        <taxon>Sanguibacteraceae</taxon>
        <taxon>Sanguibacter</taxon>
    </lineage>
</organism>
<evidence type="ECO:0000256" key="1">
    <source>
        <dbReference type="ARBA" id="ARBA00023125"/>
    </source>
</evidence>
<dbReference type="Proteomes" id="UP000225548">
    <property type="component" value="Unassembled WGS sequence"/>
</dbReference>
<dbReference type="GO" id="GO:0003677">
    <property type="term" value="F:DNA binding"/>
    <property type="evidence" value="ECO:0007669"/>
    <property type="project" value="UniProtKB-KW"/>
</dbReference>
<evidence type="ECO:0000313" key="4">
    <source>
        <dbReference type="Proteomes" id="UP000225548"/>
    </source>
</evidence>
<dbReference type="OrthoDB" id="9809391at2"/>
<dbReference type="PROSITE" id="PS50937">
    <property type="entry name" value="HTH_MERR_2"/>
    <property type="match status" value="1"/>
</dbReference>
<dbReference type="Gene3D" id="1.10.1660.10">
    <property type="match status" value="1"/>
</dbReference>
<dbReference type="SUPFAM" id="SSF89082">
    <property type="entry name" value="Antibiotic binding domain of TipA-like multidrug resistance regulators"/>
    <property type="match status" value="1"/>
</dbReference>
<evidence type="ECO:0000259" key="2">
    <source>
        <dbReference type="PROSITE" id="PS50937"/>
    </source>
</evidence>
<feature type="domain" description="HTH merR-type" evidence="2">
    <location>
        <begin position="5"/>
        <end position="74"/>
    </location>
</feature>
<keyword evidence="1 3" id="KW-0238">DNA-binding</keyword>
<dbReference type="Pfam" id="PF07739">
    <property type="entry name" value="TipAS"/>
    <property type="match status" value="1"/>
</dbReference>
<dbReference type="CDD" id="cd01106">
    <property type="entry name" value="HTH_TipAL-Mta"/>
    <property type="match status" value="1"/>
</dbReference>
<dbReference type="InterPro" id="IPR036244">
    <property type="entry name" value="TipA-like_antibiotic-bd"/>
</dbReference>
<comment type="caution">
    <text evidence="3">The sequence shown here is derived from an EMBL/GenBank/DDBJ whole genome shotgun (WGS) entry which is preliminary data.</text>
</comment>
<evidence type="ECO:0000313" key="3">
    <source>
        <dbReference type="EMBL" id="PFG35013.1"/>
    </source>
</evidence>
<sequence length="255" mass="28038">MTTNDWSIQEIARTAGTTSRTLRHYDDVGLLRPSRTGTNGYRYYDAPALVRLQRILLLRDLGLGLPAIAEALDSERDEVRALGAHLAWLRDEQERVARQVVAVQATITALEKGTSPMAHSMFDGFDHTRYAGEVQERWGAETSERSTRWWSSLSASEKEAFLQTQHDIGTDFGRACAAGLAADSAEVQALARRQVAWLAVSAEATTGAPLTKEYVVGLAHLYADDPRFAATYDRNGTGTALLVRDAMIVLAETEL</sequence>
<proteinExistence type="predicted"/>
<dbReference type="PANTHER" id="PTHR30204">
    <property type="entry name" value="REDOX-CYCLING DRUG-SENSING TRANSCRIPTIONAL ACTIVATOR SOXR"/>
    <property type="match status" value="1"/>
</dbReference>
<protein>
    <submittedName>
        <fullName evidence="3">DNA-binding transcriptional MerR regulator</fullName>
    </submittedName>
</protein>
<dbReference type="SUPFAM" id="SSF46955">
    <property type="entry name" value="Putative DNA-binding domain"/>
    <property type="match status" value="1"/>
</dbReference>
<keyword evidence="4" id="KW-1185">Reference proteome</keyword>
<dbReference type="Pfam" id="PF13411">
    <property type="entry name" value="MerR_1"/>
    <property type="match status" value="1"/>
</dbReference>
<accession>A0A2A9E844</accession>
<dbReference type="InterPro" id="IPR000551">
    <property type="entry name" value="MerR-type_HTH_dom"/>
</dbReference>
<dbReference type="PANTHER" id="PTHR30204:SF97">
    <property type="entry name" value="MERR FAMILY REGULATORY PROTEIN"/>
    <property type="match status" value="1"/>
</dbReference>